<evidence type="ECO:0000313" key="3">
    <source>
        <dbReference type="Proteomes" id="UP000184212"/>
    </source>
</evidence>
<dbReference type="EMBL" id="FQWQ01000005">
    <property type="protein sequence ID" value="SHH92854.1"/>
    <property type="molecule type" value="Genomic_DNA"/>
</dbReference>
<keyword evidence="1" id="KW-0472">Membrane</keyword>
<sequence>MTGFLIADDQKKMQTTGVCMFLVSIVNGLCTLYLLAGVDFIDSASFTAS</sequence>
<keyword evidence="3" id="KW-1185">Reference proteome</keyword>
<evidence type="ECO:0000256" key="1">
    <source>
        <dbReference type="SAM" id="Phobius"/>
    </source>
</evidence>
<organism evidence="2 3">
    <name type="scientific">Chryseolinea serpens</name>
    <dbReference type="NCBI Taxonomy" id="947013"/>
    <lineage>
        <taxon>Bacteria</taxon>
        <taxon>Pseudomonadati</taxon>
        <taxon>Bacteroidota</taxon>
        <taxon>Cytophagia</taxon>
        <taxon>Cytophagales</taxon>
        <taxon>Fulvivirgaceae</taxon>
        <taxon>Chryseolinea</taxon>
    </lineage>
</organism>
<dbReference type="AlphaFoldDB" id="A0A1M5X090"/>
<accession>A0A1M5X090</accession>
<gene>
    <name evidence="2" type="ORF">SAMN04488109_6169</name>
</gene>
<keyword evidence="1" id="KW-1133">Transmembrane helix</keyword>
<dbReference type="Proteomes" id="UP000184212">
    <property type="component" value="Unassembled WGS sequence"/>
</dbReference>
<proteinExistence type="predicted"/>
<protein>
    <submittedName>
        <fullName evidence="2">Uncharacterized protein</fullName>
    </submittedName>
</protein>
<keyword evidence="1" id="KW-0812">Transmembrane</keyword>
<name>A0A1M5X090_9BACT</name>
<reference evidence="2 3" key="1">
    <citation type="submission" date="2016-11" db="EMBL/GenBank/DDBJ databases">
        <authorList>
            <person name="Jaros S."/>
            <person name="Januszkiewicz K."/>
            <person name="Wedrychowicz H."/>
        </authorList>
    </citation>
    <scope>NUCLEOTIDE SEQUENCE [LARGE SCALE GENOMIC DNA]</scope>
    <source>
        <strain evidence="2 3">DSM 24574</strain>
    </source>
</reference>
<evidence type="ECO:0000313" key="2">
    <source>
        <dbReference type="EMBL" id="SHH92854.1"/>
    </source>
</evidence>
<feature type="transmembrane region" description="Helical" evidence="1">
    <location>
        <begin position="18"/>
        <end position="36"/>
    </location>
</feature>